<evidence type="ECO:0000313" key="3">
    <source>
        <dbReference type="Proteomes" id="UP000269793"/>
    </source>
</evidence>
<dbReference type="EMBL" id="CP033153">
    <property type="protein sequence ID" value="AYO44238.1"/>
    <property type="molecule type" value="Genomic_DNA"/>
</dbReference>
<gene>
    <name evidence="2" type="primary">pal1</name>
    <name evidence="2" type="ORF">DNF11_3288</name>
</gene>
<feature type="compositionally biased region" description="Low complexity" evidence="1">
    <location>
        <begin position="251"/>
        <end position="267"/>
    </location>
</feature>
<feature type="region of interest" description="Disordered" evidence="1">
    <location>
        <begin position="378"/>
        <end position="450"/>
    </location>
</feature>
<reference evidence="2 3" key="1">
    <citation type="submission" date="2018-10" db="EMBL/GenBank/DDBJ databases">
        <title>Complete genome sequence of Malassezia restricta CBS 7877.</title>
        <authorList>
            <person name="Morand S.C."/>
            <person name="Bertignac M."/>
            <person name="Iltis A."/>
            <person name="Kolder I."/>
            <person name="Pirovano W."/>
            <person name="Jourdain R."/>
            <person name="Clavaud C."/>
        </authorList>
    </citation>
    <scope>NUCLEOTIDE SEQUENCE [LARGE SCALE GENOMIC DNA]</scope>
    <source>
        <strain evidence="2 3">CBS 7877</strain>
    </source>
</reference>
<dbReference type="VEuPathDB" id="FungiDB:DNF11_3288"/>
<organism evidence="2 3">
    <name type="scientific">Malassezia restricta (strain ATCC 96810 / NBRC 103918 / CBS 7877)</name>
    <name type="common">Seborrheic dermatitis infection agent</name>
    <dbReference type="NCBI Taxonomy" id="425264"/>
    <lineage>
        <taxon>Eukaryota</taxon>
        <taxon>Fungi</taxon>
        <taxon>Dikarya</taxon>
        <taxon>Basidiomycota</taxon>
        <taxon>Ustilaginomycotina</taxon>
        <taxon>Malasseziomycetes</taxon>
        <taxon>Malasseziales</taxon>
        <taxon>Malasseziaceae</taxon>
        <taxon>Malassezia</taxon>
    </lineage>
</organism>
<dbReference type="OrthoDB" id="5352132at2759"/>
<dbReference type="AlphaFoldDB" id="A0A3G2SAG7"/>
<dbReference type="PANTHER" id="PTHR28307">
    <property type="entry name" value="PROTEIN PAL1"/>
    <property type="match status" value="1"/>
</dbReference>
<dbReference type="STRING" id="425264.A0A3G2SAG7"/>
<name>A0A3G2SAG7_MALR7</name>
<feature type="region of interest" description="Disordered" evidence="1">
    <location>
        <begin position="305"/>
        <end position="325"/>
    </location>
</feature>
<dbReference type="PANTHER" id="PTHR28307:SF2">
    <property type="entry name" value="PROTEIN PAL1"/>
    <property type="match status" value="1"/>
</dbReference>
<feature type="region of interest" description="Disordered" evidence="1">
    <location>
        <begin position="184"/>
        <end position="292"/>
    </location>
</feature>
<protein>
    <submittedName>
        <fullName evidence="2">Protein pal1</fullName>
    </submittedName>
</protein>
<accession>A0A3G2SAG7</accession>
<feature type="compositionally biased region" description="Polar residues" evidence="1">
    <location>
        <begin position="10"/>
        <end position="22"/>
    </location>
</feature>
<proteinExistence type="predicted"/>
<feature type="region of interest" description="Disordered" evidence="1">
    <location>
        <begin position="1"/>
        <end position="23"/>
    </location>
</feature>
<sequence length="450" mass="49256">MLGARWAGNDPSNSPATAQKSGQGLWPKLGFFRKQQDVRLSQFVDPQIIQEGPSSADNSRLDVIDQLDISGLTGGSLFHHDSPYDACSPQFNRGNNRKAPINAFDRSEDPITNALLEHHRMREEGQMHETPADLPNGQEDYESRDPYAVPQGMGYDGPTDADNPNSEYFGVATEPWQEFSNPITSAHNASRSKNPTGGTKAENQFGDMEAILRGGRRSEPRVPAYESVSQTSASQVEPETTKYNYREGRRPSLFRSRSMSRSKSLASRFRRHHAEPEPLRQEPPAQVASHVPTQQLQPATLGQTDSLMNQGLAPPISGTSNPAPTTTALYNQIEAGRYLDASSLNMKGDTSNVATGIAQSSYMDDPAYVYGSAYTRSSRRHYTEAPEPPPKQTSLSDEPSSMAQTNDQSLLNAEAGKANRAPTGPAGSDPLRRGLRRLASIGRSRSRRSP</sequence>
<feature type="compositionally biased region" description="Polar residues" evidence="1">
    <location>
        <begin position="227"/>
        <end position="243"/>
    </location>
</feature>
<dbReference type="InterPro" id="IPR013226">
    <property type="entry name" value="Pal1"/>
</dbReference>
<evidence type="ECO:0000256" key="1">
    <source>
        <dbReference type="SAM" id="MobiDB-lite"/>
    </source>
</evidence>
<dbReference type="Pfam" id="PF08316">
    <property type="entry name" value="Pal1"/>
    <property type="match status" value="1"/>
</dbReference>
<dbReference type="GO" id="GO:0005737">
    <property type="term" value="C:cytoplasm"/>
    <property type="evidence" value="ECO:0007669"/>
    <property type="project" value="TreeGrafter"/>
</dbReference>
<evidence type="ECO:0000313" key="2">
    <source>
        <dbReference type="EMBL" id="AYO44238.1"/>
    </source>
</evidence>
<keyword evidence="3" id="KW-1185">Reference proteome</keyword>
<dbReference type="Proteomes" id="UP000269793">
    <property type="component" value="Chromosome VI"/>
</dbReference>
<feature type="compositionally biased region" description="Polar residues" evidence="1">
    <location>
        <begin position="392"/>
        <end position="411"/>
    </location>
</feature>
<feature type="compositionally biased region" description="Polar residues" evidence="1">
    <location>
        <begin position="184"/>
        <end position="197"/>
    </location>
</feature>